<sequence>MTVKQYKIVFLGDSSVGKTSLIARFMYDTFDANYQPTVGIDFLSKTVAVDDRTIKLHLWDTAGQERFRALIPSYLRDAAAAVVLYDITNRASFDHIEKWVDDVRSERGSDCTVMIVGAKSDLSPSRVVSVSEGQQKAQDLETLWSEASAKSGEHVKTLFRKVALSLPFDRIPANDDRSKLQVESMSDPSTAQSSSGGSKTVTTENGQRRQENSGGCGGGCF</sequence>
<feature type="compositionally biased region" description="Polar residues" evidence="3">
    <location>
        <begin position="181"/>
        <end position="205"/>
    </location>
</feature>
<dbReference type="Pfam" id="PF00071">
    <property type="entry name" value="Ras"/>
    <property type="match status" value="1"/>
</dbReference>
<organism evidence="4 5">
    <name type="scientific">Blattamonas nauphoetae</name>
    <dbReference type="NCBI Taxonomy" id="2049346"/>
    <lineage>
        <taxon>Eukaryota</taxon>
        <taxon>Metamonada</taxon>
        <taxon>Preaxostyla</taxon>
        <taxon>Oxymonadida</taxon>
        <taxon>Blattamonas</taxon>
    </lineage>
</organism>
<proteinExistence type="predicted"/>
<evidence type="ECO:0000256" key="1">
    <source>
        <dbReference type="ARBA" id="ARBA00022741"/>
    </source>
</evidence>
<dbReference type="Gene3D" id="3.40.50.300">
    <property type="entry name" value="P-loop containing nucleotide triphosphate hydrolases"/>
    <property type="match status" value="1"/>
</dbReference>
<reference evidence="4 5" key="1">
    <citation type="journal article" date="2022" name="bioRxiv">
        <title>Genomics of Preaxostyla Flagellates Illuminates Evolutionary Transitions and the Path Towards Mitochondrial Loss.</title>
        <authorList>
            <person name="Novak L.V.F."/>
            <person name="Treitli S.C."/>
            <person name="Pyrih J."/>
            <person name="Halakuc P."/>
            <person name="Pipaliya S.V."/>
            <person name="Vacek V."/>
            <person name="Brzon O."/>
            <person name="Soukal P."/>
            <person name="Eme L."/>
            <person name="Dacks J.B."/>
            <person name="Karnkowska A."/>
            <person name="Elias M."/>
            <person name="Hampl V."/>
        </authorList>
    </citation>
    <scope>NUCLEOTIDE SEQUENCE [LARGE SCALE GENOMIC DNA]</scope>
    <source>
        <strain evidence="4">NAU3</strain>
        <tissue evidence="4">Gut</tissue>
    </source>
</reference>
<gene>
    <name evidence="4" type="ORF">BLNAU_21720</name>
</gene>
<dbReference type="InterPro" id="IPR050227">
    <property type="entry name" value="Rab"/>
</dbReference>
<dbReference type="NCBIfam" id="TIGR00231">
    <property type="entry name" value="small_GTP"/>
    <property type="match status" value="1"/>
</dbReference>
<dbReference type="EMBL" id="JARBJD010000350">
    <property type="protein sequence ID" value="KAK2943357.1"/>
    <property type="molecule type" value="Genomic_DNA"/>
</dbReference>
<keyword evidence="5" id="KW-1185">Reference proteome</keyword>
<dbReference type="CDD" id="cd01861">
    <property type="entry name" value="Rab6"/>
    <property type="match status" value="1"/>
</dbReference>
<dbReference type="InterPro" id="IPR027417">
    <property type="entry name" value="P-loop_NTPase"/>
</dbReference>
<keyword evidence="2" id="KW-0342">GTP-binding</keyword>
<accession>A0ABQ9WV39</accession>
<dbReference type="PROSITE" id="PS51421">
    <property type="entry name" value="RAS"/>
    <property type="match status" value="1"/>
</dbReference>
<name>A0ABQ9WV39_9EUKA</name>
<dbReference type="InterPro" id="IPR001806">
    <property type="entry name" value="Small_GTPase"/>
</dbReference>
<evidence type="ECO:0000313" key="5">
    <source>
        <dbReference type="Proteomes" id="UP001281761"/>
    </source>
</evidence>
<dbReference type="PANTHER" id="PTHR47977">
    <property type="entry name" value="RAS-RELATED PROTEIN RAB"/>
    <property type="match status" value="1"/>
</dbReference>
<evidence type="ECO:0000256" key="2">
    <source>
        <dbReference type="ARBA" id="ARBA00023134"/>
    </source>
</evidence>
<dbReference type="PROSITE" id="PS51419">
    <property type="entry name" value="RAB"/>
    <property type="match status" value="1"/>
</dbReference>
<keyword evidence="1" id="KW-0547">Nucleotide-binding</keyword>
<dbReference type="SMART" id="SM00175">
    <property type="entry name" value="RAB"/>
    <property type="match status" value="1"/>
</dbReference>
<dbReference type="Proteomes" id="UP001281761">
    <property type="component" value="Unassembled WGS sequence"/>
</dbReference>
<evidence type="ECO:0000313" key="4">
    <source>
        <dbReference type="EMBL" id="KAK2943357.1"/>
    </source>
</evidence>
<dbReference type="SMART" id="SM00174">
    <property type="entry name" value="RHO"/>
    <property type="match status" value="1"/>
</dbReference>
<dbReference type="SUPFAM" id="SSF52540">
    <property type="entry name" value="P-loop containing nucleoside triphosphate hydrolases"/>
    <property type="match status" value="1"/>
</dbReference>
<dbReference type="SMART" id="SM00173">
    <property type="entry name" value="RAS"/>
    <property type="match status" value="1"/>
</dbReference>
<feature type="region of interest" description="Disordered" evidence="3">
    <location>
        <begin position="175"/>
        <end position="221"/>
    </location>
</feature>
<dbReference type="InterPro" id="IPR005225">
    <property type="entry name" value="Small_GTP-bd"/>
</dbReference>
<dbReference type="PROSITE" id="PS51420">
    <property type="entry name" value="RHO"/>
    <property type="match status" value="1"/>
</dbReference>
<dbReference type="PRINTS" id="PR00449">
    <property type="entry name" value="RASTRNSFRMNG"/>
</dbReference>
<comment type="caution">
    <text evidence="4">The sequence shown here is derived from an EMBL/GenBank/DDBJ whole genome shotgun (WGS) entry which is preliminary data.</text>
</comment>
<evidence type="ECO:0000256" key="3">
    <source>
        <dbReference type="SAM" id="MobiDB-lite"/>
    </source>
</evidence>
<dbReference type="SMART" id="SM00176">
    <property type="entry name" value="RAN"/>
    <property type="match status" value="1"/>
</dbReference>
<protein>
    <submittedName>
        <fullName evidence="4">GTP-binding protein ryh1</fullName>
    </submittedName>
</protein>